<organism evidence="1 2">
    <name type="scientific">Paenibacillus illinoisensis</name>
    <dbReference type="NCBI Taxonomy" id="59845"/>
    <lineage>
        <taxon>Bacteria</taxon>
        <taxon>Bacillati</taxon>
        <taxon>Bacillota</taxon>
        <taxon>Bacilli</taxon>
        <taxon>Bacillales</taxon>
        <taxon>Paenibacillaceae</taxon>
        <taxon>Paenibacillus</taxon>
    </lineage>
</organism>
<comment type="caution">
    <text evidence="1">The sequence shown here is derived from an EMBL/GenBank/DDBJ whole genome shotgun (WGS) entry which is preliminary data.</text>
</comment>
<dbReference type="AlphaFoldDB" id="A0A2W0CC98"/>
<proteinExistence type="predicted"/>
<name>A0A2W0CC98_9BACL</name>
<accession>A0A2W0CC98</accession>
<evidence type="ECO:0000313" key="1">
    <source>
        <dbReference type="EMBL" id="PYY29797.1"/>
    </source>
</evidence>
<evidence type="ECO:0000313" key="2">
    <source>
        <dbReference type="Proteomes" id="UP000247459"/>
    </source>
</evidence>
<protein>
    <submittedName>
        <fullName evidence="1">Uncharacterized protein</fullName>
    </submittedName>
</protein>
<dbReference type="EMBL" id="PRLG01000015">
    <property type="protein sequence ID" value="PYY29797.1"/>
    <property type="molecule type" value="Genomic_DNA"/>
</dbReference>
<sequence>MRWVYSKDYVIYYNSLDDETKIAHEILSDHLNGKYNNGKYIYKVRYEVHTGQEENLEKSFTISDGYELNTDESSVRFVLSTY</sequence>
<dbReference type="Proteomes" id="UP000247459">
    <property type="component" value="Unassembled WGS sequence"/>
</dbReference>
<gene>
    <name evidence="1" type="ORF">PIL02S_02002</name>
</gene>
<reference evidence="1 2" key="1">
    <citation type="submission" date="2018-01" db="EMBL/GenBank/DDBJ databases">
        <title>Genome sequence of the PGP bacterium Paenibacillus illinoisensis E3.</title>
        <authorList>
            <person name="Rolli E."/>
            <person name="Marasco R."/>
            <person name="Bessem C."/>
            <person name="Michoud G."/>
            <person name="Gaiarsa S."/>
            <person name="Borin S."/>
            <person name="Daffonchio D."/>
        </authorList>
    </citation>
    <scope>NUCLEOTIDE SEQUENCE [LARGE SCALE GENOMIC DNA]</scope>
    <source>
        <strain evidence="1 2">E3</strain>
    </source>
</reference>